<feature type="region of interest" description="Disordered" evidence="1">
    <location>
        <begin position="1"/>
        <end position="29"/>
    </location>
</feature>
<dbReference type="AlphaFoldDB" id="A0A8H6KM12"/>
<organism evidence="2 3">
    <name type="scientific">Colletotrichum plurivorum</name>
    <dbReference type="NCBI Taxonomy" id="2175906"/>
    <lineage>
        <taxon>Eukaryota</taxon>
        <taxon>Fungi</taxon>
        <taxon>Dikarya</taxon>
        <taxon>Ascomycota</taxon>
        <taxon>Pezizomycotina</taxon>
        <taxon>Sordariomycetes</taxon>
        <taxon>Hypocreomycetidae</taxon>
        <taxon>Glomerellales</taxon>
        <taxon>Glomerellaceae</taxon>
        <taxon>Colletotrichum</taxon>
        <taxon>Colletotrichum orchidearum species complex</taxon>
    </lineage>
</organism>
<feature type="region of interest" description="Disordered" evidence="1">
    <location>
        <begin position="197"/>
        <end position="218"/>
    </location>
</feature>
<dbReference type="EMBL" id="WIGO01000053">
    <property type="protein sequence ID" value="KAF6833967.1"/>
    <property type="molecule type" value="Genomic_DNA"/>
</dbReference>
<feature type="compositionally biased region" description="Basic and acidic residues" evidence="1">
    <location>
        <begin position="197"/>
        <end position="206"/>
    </location>
</feature>
<evidence type="ECO:0000256" key="1">
    <source>
        <dbReference type="SAM" id="MobiDB-lite"/>
    </source>
</evidence>
<name>A0A8H6KM12_9PEZI</name>
<feature type="region of interest" description="Disordered" evidence="1">
    <location>
        <begin position="72"/>
        <end position="114"/>
    </location>
</feature>
<evidence type="ECO:0000313" key="3">
    <source>
        <dbReference type="Proteomes" id="UP000654918"/>
    </source>
</evidence>
<dbReference type="Proteomes" id="UP000654918">
    <property type="component" value="Unassembled WGS sequence"/>
</dbReference>
<reference evidence="2" key="1">
    <citation type="journal article" date="2020" name="Phytopathology">
        <title>Genome Sequence Resources of Colletotrichum truncatum, C. plurivorum, C. musicola, and C. sojae: Four Species Pathogenic to Soybean (Glycine max).</title>
        <authorList>
            <person name="Rogerio F."/>
            <person name="Boufleur T.R."/>
            <person name="Ciampi-Guillardi M."/>
            <person name="Sukno S.A."/>
            <person name="Thon M.R."/>
            <person name="Massola Junior N.S."/>
            <person name="Baroncelli R."/>
        </authorList>
    </citation>
    <scope>NUCLEOTIDE SEQUENCE</scope>
    <source>
        <strain evidence="2">LFN00145</strain>
    </source>
</reference>
<proteinExistence type="predicted"/>
<keyword evidence="3" id="KW-1185">Reference proteome</keyword>
<comment type="caution">
    <text evidence="2">The sequence shown here is derived from an EMBL/GenBank/DDBJ whole genome shotgun (WGS) entry which is preliminary data.</text>
</comment>
<gene>
    <name evidence="2" type="ORF">CPLU01_05262</name>
</gene>
<evidence type="ECO:0000313" key="2">
    <source>
        <dbReference type="EMBL" id="KAF6833967.1"/>
    </source>
</evidence>
<accession>A0A8H6KM12</accession>
<protein>
    <submittedName>
        <fullName evidence="2">Uncharacterized protein</fullName>
    </submittedName>
</protein>
<sequence length="300" mass="32648">MNGRRKATDVPSSASTAHRRGPNLNLTDQSASGLAPVILQCWTLPEAPRVIRPHFCIRFDRLSTSPCFMARRRPSQAGNHAPKPQTPIWNRKTMDNRSSASSFGRPLAPLSNLAPDDTAREARSWACRGLEVRTDLDLLDKGYVLGTHIRIGTTWKWECHQPVRLLPSINPCPRTSDVRKKPGAFCGPEKVTARHIVDGPPKKLSREASSPSSPSYRNGGIYPAPDTLLFSTSYGAATTTTIIRTTTNTIPSIVTTFVLQRLPHHPLAANAVSDAAISIQHALSVDNTRARVGALAVTDG</sequence>